<evidence type="ECO:0008006" key="3">
    <source>
        <dbReference type="Google" id="ProtNLM"/>
    </source>
</evidence>
<dbReference type="Proteomes" id="UP000525298">
    <property type="component" value="Unassembled WGS sequence"/>
</dbReference>
<keyword evidence="2" id="KW-1185">Reference proteome</keyword>
<dbReference type="EMBL" id="JACDUS010000002">
    <property type="protein sequence ID" value="MBA2880745.1"/>
    <property type="molecule type" value="Genomic_DNA"/>
</dbReference>
<dbReference type="RefSeq" id="WP_181550404.1">
    <property type="nucleotide sequence ID" value="NZ_JACDUS010000002.1"/>
</dbReference>
<gene>
    <name evidence="1" type="ORF">HNR65_001063</name>
</gene>
<dbReference type="Gene3D" id="3.40.50.11440">
    <property type="match status" value="1"/>
</dbReference>
<proteinExistence type="predicted"/>
<reference evidence="1 2" key="1">
    <citation type="submission" date="2020-07" db="EMBL/GenBank/DDBJ databases">
        <title>Genomic Encyclopedia of Type Strains, Phase IV (KMG-IV): sequencing the most valuable type-strain genomes for metagenomic binning, comparative biology and taxonomic classification.</title>
        <authorList>
            <person name="Goeker M."/>
        </authorList>
    </citation>
    <scope>NUCLEOTIDE SEQUENCE [LARGE SCALE GENOMIC DNA]</scope>
    <source>
        <strain evidence="1 2">DSM 17721</strain>
    </source>
</reference>
<evidence type="ECO:0000313" key="1">
    <source>
        <dbReference type="EMBL" id="MBA2880745.1"/>
    </source>
</evidence>
<organism evidence="1 2">
    <name type="scientific">Desulfosalsimonas propionicica</name>
    <dbReference type="NCBI Taxonomy" id="332175"/>
    <lineage>
        <taxon>Bacteria</taxon>
        <taxon>Pseudomonadati</taxon>
        <taxon>Thermodesulfobacteriota</taxon>
        <taxon>Desulfobacteria</taxon>
        <taxon>Desulfobacterales</taxon>
        <taxon>Desulfosalsimonadaceae</taxon>
        <taxon>Desulfosalsimonas</taxon>
    </lineage>
</organism>
<dbReference type="AlphaFoldDB" id="A0A7W0HK07"/>
<comment type="caution">
    <text evidence="1">The sequence shown here is derived from an EMBL/GenBank/DDBJ whole genome shotgun (WGS) entry which is preliminary data.</text>
</comment>
<protein>
    <recommendedName>
        <fullName evidence="3">LarA-like N-terminal domain-containing protein</fullName>
    </recommendedName>
</protein>
<accession>A0A7W0HK07</accession>
<evidence type="ECO:0000313" key="2">
    <source>
        <dbReference type="Proteomes" id="UP000525298"/>
    </source>
</evidence>
<sequence>MYPNFFPLPEMALYYQDLASAALRNAGQQTRLAAASQVPPSFCLNGKSIAIAVGSRRIDRLDTVVSELVAFFREKGAKPFIVPAMGSHGGACAEGQTRVLASLGITGQGLGVPVCADMNTRRIDRTDDGLPLYFSAAALDADWIVPVNRIKPHTKFSAVIESGLCKMLVIGLGLEAGAAACHRFAVSRGFSFIETAAAVVLKKLPILFGLALTENGCGKLYTIEALAPETLIHREKQLLARARSMMGTIPFDCLDILVVDQIGKEISGIGMDSNITGRHRDIAGDFSAPPCPGRIFVRDLTRDSDGNANGIGLADVTTARLVKRMDREKTAVNAVAAISPEKAAIPVYFDTDWQCMQVCIHTAGIENGSDARIVRIRDTTSLQYMEISRSLQPAANEKGGLKQVSSWRPWDFDANGNLFDFYPGN</sequence>
<name>A0A7W0HK07_9BACT</name>